<dbReference type="FunFam" id="1.25.40.10:FF:000001">
    <property type="entry name" value="Clathrin heavy chain"/>
    <property type="match status" value="1"/>
</dbReference>
<dbReference type="GO" id="GO:0030132">
    <property type="term" value="C:clathrin coat of coated pit"/>
    <property type="evidence" value="ECO:0007669"/>
    <property type="project" value="InterPro"/>
</dbReference>
<reference evidence="9" key="1">
    <citation type="journal article" date="2020" name="Nat. Commun.">
        <title>Large-scale genome sequencing of mycorrhizal fungi provides insights into the early evolution of symbiotic traits.</title>
        <authorList>
            <person name="Miyauchi S."/>
            <person name="Kiss E."/>
            <person name="Kuo A."/>
            <person name="Drula E."/>
            <person name="Kohler A."/>
            <person name="Sanchez-Garcia M."/>
            <person name="Morin E."/>
            <person name="Andreopoulos B."/>
            <person name="Barry K.W."/>
            <person name="Bonito G."/>
            <person name="Buee M."/>
            <person name="Carver A."/>
            <person name="Chen C."/>
            <person name="Cichocki N."/>
            <person name="Clum A."/>
            <person name="Culley D."/>
            <person name="Crous P.W."/>
            <person name="Fauchery L."/>
            <person name="Girlanda M."/>
            <person name="Hayes R.D."/>
            <person name="Keri Z."/>
            <person name="LaButti K."/>
            <person name="Lipzen A."/>
            <person name="Lombard V."/>
            <person name="Magnuson J."/>
            <person name="Maillard F."/>
            <person name="Murat C."/>
            <person name="Nolan M."/>
            <person name="Ohm R.A."/>
            <person name="Pangilinan J."/>
            <person name="Pereira M.F."/>
            <person name="Perotto S."/>
            <person name="Peter M."/>
            <person name="Pfister S."/>
            <person name="Riley R."/>
            <person name="Sitrit Y."/>
            <person name="Stielow J.B."/>
            <person name="Szollosi G."/>
            <person name="Zifcakova L."/>
            <person name="Stursova M."/>
            <person name="Spatafora J.W."/>
            <person name="Tedersoo L."/>
            <person name="Vaario L.M."/>
            <person name="Yamada A."/>
            <person name="Yan M."/>
            <person name="Wang P."/>
            <person name="Xu J."/>
            <person name="Bruns T."/>
            <person name="Baldrian P."/>
            <person name="Vilgalys R."/>
            <person name="Dunand C."/>
            <person name="Henrissat B."/>
            <person name="Grigoriev I.V."/>
            <person name="Hibbett D."/>
            <person name="Nagy L.G."/>
            <person name="Martin F.M."/>
        </authorList>
    </citation>
    <scope>NUCLEOTIDE SEQUENCE</scope>
    <source>
        <strain evidence="9">UP504</strain>
    </source>
</reference>
<feature type="repeat" description="CHCR" evidence="7">
    <location>
        <begin position="846"/>
        <end position="985"/>
    </location>
</feature>
<dbReference type="FunFam" id="2.130.10.110:FF:000003">
    <property type="entry name" value="Clathrin heavy chain"/>
    <property type="match status" value="1"/>
</dbReference>
<feature type="repeat" description="CHCR" evidence="7">
    <location>
        <begin position="992"/>
        <end position="1137"/>
    </location>
</feature>
<dbReference type="PIRSF" id="PIRSF002290">
    <property type="entry name" value="Clathrin_H_chain"/>
    <property type="match status" value="1"/>
</dbReference>
<sequence length="1679" mass="190096">MEVPRPIAFAEHLQLSSLGIQPASISFQTLTLESDHFICVRETIGDQNQVVIIDLSDANNVMRRPITADSAIMHPRQKIIALKAQRQLQVFNIETKSKVKSHIINEDVVFWKWISDSTIGIATDTAVFHWSIVDSTSPPTKIFDRHATLAGAQIINYRVSVDEKWLVLVGISGNTTNPQAFKVKGAMQLYSRERGVSQPIEGHAAAFAELKLDGLRHPPSFSPLLYALLPGRKYLHIVEIDHNAANPAFPKKAVDVFFPTEAQNDFPVAMQISKQHGIIYLVTKYGFIHLYDLETGTCVYMNRISGETIFVTAEHELSHGIIGVNKKGQVLSVNIDEQTIIPYILNVLNNTELAVKLASRANLPGADDLYVKQFQQLFTTGQFAEAAKIAANSPRGILRTPQTIEMFKQVPVQPGTLSPILQYFGILLEKGELNKHESLELARPVLAQGRKQLLEKWLKENKLECTEELGDIVRLNDMTLALSVYLRANVPNKVVACFAETGQFEKIVLYSKKVGYTPDYGSLLQHIMRVSPEKGAEFASQLVNDETGPLVDVERVVDIFMSQNLIQPATSFLLDALKENKPEDAHLQTRLLEMNLVHAPQVADAILGNEMFSHYDRPRIANLCERAGLLQRASEFATALQHYEDLADIKRVVVHAKVLSPEWLVNYFVRLTTEQSFACMNEMLRVNIRENLQVVVQIATKYSDILGPVKLIEMFEAFKSFEGLYYYLGSVVNLSQDPEVHFKYIQAATRTGQIREVERICRESNYYNPEKVKNFLKEAKLADQLPLIIVCDRFDFVHDLVLYLYQNGLVKFIEVYVQRVNSARTPQVIGGLLDVDCDETTIKGLLASVVGIFPIEELVEEVEKRNRLKLILPWVEARIASGQQDSALFNALAKISIDSNNNPETFLKENNLYEPLVVGKYCEKRDPYLAYIAYAKGFCDDELISITNDNSMFKHQARYLVKRRRMELWSQVLSSSNIHRRQLIDQITATALPESTDPDDVSATVKAFMAADLPIELIEMLEKIVIEPSPFSDNRNLQNLLLLTAIRSHKAKVDGYIAKLSNYDHLDIARIATEHNLFEEAFTIYQKYDEHALAMNVLVEHIVSIDRGLDYANKINKPEVWSRLAKAQLDGLRIKDSIDSYIKAGDPSNFVEVIEIANRAGKQDDLVRYLQMARKTLREPKIDTELAYAYAKTDRLHDMEDFLGMTNVADILDVGEKCFNDELYQAAKLLFSSISNWARLATTLIYLGENQAAVESARKAGNTEVWKQVHRACIKKAEFRLAQICGLNIIVHAEELPGILKLYEYDGHFDEVISLLEAGLSLERAHMGIFTELSILYSKYKPEKLMEHLKLFVSRVNIPKVIKATEKAHLWPELVYLYVKYDEFDNAALAMMERAADAWDHNQFKDVIVRAANLEIFYLEEQPILLPDLLTVLIPRIDHIRVVRMFSHTDNLPLIKPYLIAVQHLNVAAVNDAYNSVLIDEEDYKTLRDSIDSFDRFDPIALAAKLEKHPLLEFRRLAAHLYKKNSRWETSIALSKEDKLFKDAIVTAAASNSTEVAEELLTYFVVIGNRECFAALLYVCFDLLRSDVVMDLSWQHGLNDYFMPYQIQCQRSLVEKVAALEKDVKERAKRDSQKDQAESEAPILNPGLNQLLLTQGGLGASVAPLIYANGTGIPPVFGY</sequence>
<dbReference type="Pfam" id="PF09268">
    <property type="entry name" value="Clathrin-link"/>
    <property type="match status" value="1"/>
</dbReference>
<evidence type="ECO:0000256" key="1">
    <source>
        <dbReference type="ARBA" id="ARBA00009535"/>
    </source>
</evidence>
<keyword evidence="2" id="KW-0677">Repeat</keyword>
<protein>
    <recommendedName>
        <fullName evidence="6">Clathrin heavy chain</fullName>
    </recommendedName>
</protein>
<dbReference type="GO" id="GO:0071439">
    <property type="term" value="C:clathrin complex"/>
    <property type="evidence" value="ECO:0007669"/>
    <property type="project" value="InterPro"/>
</dbReference>
<dbReference type="Proteomes" id="UP000886523">
    <property type="component" value="Unassembled WGS sequence"/>
</dbReference>
<dbReference type="GO" id="GO:0006898">
    <property type="term" value="P:receptor-mediated endocytosis"/>
    <property type="evidence" value="ECO:0007669"/>
    <property type="project" value="TreeGrafter"/>
</dbReference>
<dbReference type="OrthoDB" id="2113814at2759"/>
<dbReference type="InterPro" id="IPR055358">
    <property type="entry name" value="CHCR"/>
</dbReference>
<dbReference type="Gene3D" id="2.130.10.110">
    <property type="entry name" value="Clathrin heavy-chain terminal domain"/>
    <property type="match status" value="1"/>
</dbReference>
<proteinExistence type="inferred from homology"/>
<keyword evidence="4 6" id="KW-0168">Coated pit</keyword>
<dbReference type="Pfam" id="PF00637">
    <property type="entry name" value="Clathrin"/>
    <property type="match status" value="7"/>
</dbReference>
<dbReference type="FunFam" id="1.25.40.10:FF:000002">
    <property type="entry name" value="Clathrin heavy chain"/>
    <property type="match status" value="1"/>
</dbReference>
<evidence type="ECO:0000259" key="8">
    <source>
        <dbReference type="Pfam" id="PF09268"/>
    </source>
</evidence>
<dbReference type="PANTHER" id="PTHR10292">
    <property type="entry name" value="CLATHRIN HEAVY CHAIN RELATED"/>
    <property type="match status" value="1"/>
</dbReference>
<dbReference type="FunFam" id="1.25.40.10:FF:000005">
    <property type="entry name" value="Clathrin heavy chain"/>
    <property type="match status" value="1"/>
</dbReference>
<dbReference type="InterPro" id="IPR000547">
    <property type="entry name" value="Clathrin_H-chain/VPS_repeat"/>
</dbReference>
<dbReference type="GO" id="GO:0006895">
    <property type="term" value="P:Golgi to endosome transport"/>
    <property type="evidence" value="ECO:0007669"/>
    <property type="project" value="TreeGrafter"/>
</dbReference>
<dbReference type="SUPFAM" id="SSF48371">
    <property type="entry name" value="ARM repeat"/>
    <property type="match status" value="5"/>
</dbReference>
<dbReference type="InterPro" id="IPR016024">
    <property type="entry name" value="ARM-type_fold"/>
</dbReference>
<dbReference type="PANTHER" id="PTHR10292:SF1">
    <property type="entry name" value="CLATHRIN HEAVY CHAIN"/>
    <property type="match status" value="1"/>
</dbReference>
<comment type="caution">
    <text evidence="9">The sequence shown here is derived from an EMBL/GenBank/DDBJ whole genome shotgun (WGS) entry which is preliminary data.</text>
</comment>
<evidence type="ECO:0000256" key="2">
    <source>
        <dbReference type="ARBA" id="ARBA00022737"/>
    </source>
</evidence>
<dbReference type="InterPro" id="IPR011990">
    <property type="entry name" value="TPR-like_helical_dom_sf"/>
</dbReference>
<evidence type="ECO:0000256" key="4">
    <source>
        <dbReference type="ARBA" id="ARBA00023176"/>
    </source>
</evidence>
<evidence type="ECO:0000256" key="5">
    <source>
        <dbReference type="ARBA" id="ARBA00023329"/>
    </source>
</evidence>
<name>A0A9P6DQN0_9AGAM</name>
<dbReference type="PROSITE" id="PS50236">
    <property type="entry name" value="CHCR"/>
    <property type="match status" value="7"/>
</dbReference>
<dbReference type="InterPro" id="IPR016025">
    <property type="entry name" value="Clathrin_H-chain_N"/>
</dbReference>
<feature type="repeat" description="CHCR" evidence="7">
    <location>
        <begin position="544"/>
        <end position="696"/>
    </location>
</feature>
<dbReference type="GO" id="GO:0005829">
    <property type="term" value="C:cytosol"/>
    <property type="evidence" value="ECO:0007669"/>
    <property type="project" value="GOC"/>
</dbReference>
<evidence type="ECO:0000256" key="7">
    <source>
        <dbReference type="PROSITE-ProRule" id="PRU01006"/>
    </source>
</evidence>
<dbReference type="GO" id="GO:0005198">
    <property type="term" value="F:structural molecule activity"/>
    <property type="evidence" value="ECO:0007669"/>
    <property type="project" value="InterPro"/>
</dbReference>
<dbReference type="GO" id="GO:0030479">
    <property type="term" value="C:actin cortical patch"/>
    <property type="evidence" value="ECO:0007669"/>
    <property type="project" value="TreeGrafter"/>
</dbReference>
<keyword evidence="5 6" id="KW-0968">Cytoplasmic vesicle</keyword>
<feature type="repeat" description="CHCR" evidence="7">
    <location>
        <begin position="1430"/>
        <end position="1573"/>
    </location>
</feature>
<dbReference type="InterPro" id="IPR015348">
    <property type="entry name" value="Clathrin_H-chain_linker_core"/>
</dbReference>
<feature type="repeat" description="CHCR" evidence="7">
    <location>
        <begin position="699"/>
        <end position="841"/>
    </location>
</feature>
<evidence type="ECO:0000313" key="9">
    <source>
        <dbReference type="EMBL" id="KAF9511266.1"/>
    </source>
</evidence>
<keyword evidence="3 6" id="KW-0472">Membrane</keyword>
<evidence type="ECO:0000256" key="3">
    <source>
        <dbReference type="ARBA" id="ARBA00023136"/>
    </source>
</evidence>
<accession>A0A9P6DQN0</accession>
<organism evidence="9 10">
    <name type="scientific">Hydnum rufescens UP504</name>
    <dbReference type="NCBI Taxonomy" id="1448309"/>
    <lineage>
        <taxon>Eukaryota</taxon>
        <taxon>Fungi</taxon>
        <taxon>Dikarya</taxon>
        <taxon>Basidiomycota</taxon>
        <taxon>Agaricomycotina</taxon>
        <taxon>Agaricomycetes</taxon>
        <taxon>Cantharellales</taxon>
        <taxon>Hydnaceae</taxon>
        <taxon>Hydnum</taxon>
    </lineage>
</organism>
<dbReference type="Gene3D" id="1.25.40.730">
    <property type="match status" value="1"/>
</dbReference>
<dbReference type="Pfam" id="PF13838">
    <property type="entry name" value="Clathrin_H_link"/>
    <property type="match status" value="1"/>
</dbReference>
<keyword evidence="10" id="KW-1185">Reference proteome</keyword>
<dbReference type="InterPro" id="IPR016341">
    <property type="entry name" value="Clathrin_heavy_chain"/>
</dbReference>
<feature type="repeat" description="CHCR" evidence="7">
    <location>
        <begin position="1141"/>
        <end position="1282"/>
    </location>
</feature>
<evidence type="ECO:0000313" key="10">
    <source>
        <dbReference type="Proteomes" id="UP000886523"/>
    </source>
</evidence>
<dbReference type="Pfam" id="PF01394">
    <property type="entry name" value="Clathrin_propel"/>
    <property type="match status" value="2"/>
</dbReference>
<dbReference type="GO" id="GO:0006886">
    <property type="term" value="P:intracellular protein transport"/>
    <property type="evidence" value="ECO:0007669"/>
    <property type="project" value="UniProtKB-UniRule"/>
</dbReference>
<gene>
    <name evidence="9" type="ORF">BS47DRAFT_1373120</name>
</gene>
<evidence type="ECO:0000256" key="6">
    <source>
        <dbReference type="PIRNR" id="PIRNR002290"/>
    </source>
</evidence>
<feature type="repeat" description="CHCR" evidence="7">
    <location>
        <begin position="1287"/>
        <end position="1415"/>
    </location>
</feature>
<feature type="domain" description="Clathrin heavy chain linker core motif" evidence="8">
    <location>
        <begin position="337"/>
        <end position="360"/>
    </location>
</feature>
<dbReference type="Gene3D" id="1.25.40.10">
    <property type="entry name" value="Tetratricopeptide repeat domain"/>
    <property type="match status" value="4"/>
</dbReference>
<dbReference type="EMBL" id="MU129003">
    <property type="protein sequence ID" value="KAF9511266.1"/>
    <property type="molecule type" value="Genomic_DNA"/>
</dbReference>
<comment type="similarity">
    <text evidence="1 6">Belongs to the clathrin heavy chain family.</text>
</comment>
<dbReference type="GO" id="GO:0030130">
    <property type="term" value="C:clathrin coat of trans-Golgi network vesicle"/>
    <property type="evidence" value="ECO:0007669"/>
    <property type="project" value="InterPro"/>
</dbReference>
<dbReference type="GO" id="GO:0032051">
    <property type="term" value="F:clathrin light chain binding"/>
    <property type="evidence" value="ECO:0007669"/>
    <property type="project" value="InterPro"/>
</dbReference>
<dbReference type="SMART" id="SM00299">
    <property type="entry name" value="CLH"/>
    <property type="match status" value="7"/>
</dbReference>
<comment type="subcellular location">
    <subcellularLocation>
        <location evidence="6">Cytoplasmic vesicle membrane</location>
        <topology evidence="6">Peripheral membrane protein</topology>
        <orientation evidence="6">Cytoplasmic side</orientation>
    </subcellularLocation>
    <subcellularLocation>
        <location evidence="6">Membrane</location>
        <location evidence="6">Coated pit</location>
        <topology evidence="6">Peripheral membrane protein</topology>
        <orientation evidence="6">Cytoplasmic side</orientation>
    </subcellularLocation>
</comment>
<comment type="function">
    <text evidence="6">Clathrin is the major protein of the polyhedral coat of coated pits and vesicles.</text>
</comment>
<dbReference type="FunFam" id="1.25.40.10:FF:000082">
    <property type="entry name" value="Clathrin heavy chain"/>
    <property type="match status" value="1"/>
</dbReference>
<dbReference type="InterPro" id="IPR022365">
    <property type="entry name" value="Clathrin_H-chain_propeller_rpt"/>
</dbReference>
<dbReference type="SUPFAM" id="SSF50989">
    <property type="entry name" value="Clathrin heavy-chain terminal domain"/>
    <property type="match status" value="1"/>
</dbReference>